<proteinExistence type="predicted"/>
<dbReference type="InterPro" id="IPR000644">
    <property type="entry name" value="CBS_dom"/>
</dbReference>
<dbReference type="InterPro" id="IPR051921">
    <property type="entry name" value="ABC_osmolyte_uptake_ATP-bind"/>
</dbReference>
<dbReference type="Gene3D" id="3.10.580.10">
    <property type="entry name" value="CBS-domain"/>
    <property type="match status" value="1"/>
</dbReference>
<dbReference type="PANTHER" id="PTHR43869">
    <property type="entry name" value="GLYCINE BETAINE/PROLINE BETAINE TRANSPORT SYSTEM ATP-BINDING PROTEIN PROV"/>
    <property type="match status" value="1"/>
</dbReference>
<dbReference type="AlphaFoldDB" id="A0A659RDU5"/>
<dbReference type="PROSITE" id="PS51371">
    <property type="entry name" value="CBS"/>
    <property type="match status" value="1"/>
</dbReference>
<evidence type="ECO:0000313" key="4">
    <source>
        <dbReference type="Proteomes" id="UP000298491"/>
    </source>
</evidence>
<gene>
    <name evidence="3" type="ORF">C9F09_03900</name>
</gene>
<protein>
    <recommendedName>
        <fullName evidence="2">CBS domain-containing protein</fullName>
    </recommendedName>
</protein>
<sequence length="97" mass="10356">ARRCLYETDGIERGNKFVGVVSIDSLKAALSQAQGIEAALIDDPLVVDAQTPLSELLSHVGQAPCAVPVVDEEHQYVGIISKRMLLQALEREGGNNG</sequence>
<dbReference type="EMBL" id="PYKB01000347">
    <property type="protein sequence ID" value="TGD00590.1"/>
    <property type="molecule type" value="Genomic_DNA"/>
</dbReference>
<dbReference type="SUPFAM" id="SSF54631">
    <property type="entry name" value="CBS-domain pair"/>
    <property type="match status" value="1"/>
</dbReference>
<dbReference type="Proteomes" id="UP000298491">
    <property type="component" value="Unassembled WGS sequence"/>
</dbReference>
<evidence type="ECO:0000313" key="3">
    <source>
        <dbReference type="EMBL" id="TGD00590.1"/>
    </source>
</evidence>
<dbReference type="PANTHER" id="PTHR43869:SF1">
    <property type="entry name" value="GLYCINE BETAINE_PROLINE BETAINE TRANSPORT SYSTEM ATP-BINDING PROTEIN PROV"/>
    <property type="match status" value="1"/>
</dbReference>
<feature type="non-terminal residue" evidence="3">
    <location>
        <position position="1"/>
    </location>
</feature>
<evidence type="ECO:0000256" key="1">
    <source>
        <dbReference type="PROSITE-ProRule" id="PRU00703"/>
    </source>
</evidence>
<keyword evidence="1" id="KW-0129">CBS domain</keyword>
<accession>A0A659RDU5</accession>
<comment type="caution">
    <text evidence="3">The sequence shown here is derived from an EMBL/GenBank/DDBJ whole genome shotgun (WGS) entry which is preliminary data.</text>
</comment>
<dbReference type="InterPro" id="IPR046342">
    <property type="entry name" value="CBS_dom_sf"/>
</dbReference>
<feature type="domain" description="CBS" evidence="2">
    <location>
        <begin position="40"/>
        <end position="97"/>
    </location>
</feature>
<organism evidence="3 4">
    <name type="scientific">Salmonella enterica subsp. enterica serovar Wilhelmsburg</name>
    <dbReference type="NCBI Taxonomy" id="1960126"/>
    <lineage>
        <taxon>Bacteria</taxon>
        <taxon>Pseudomonadati</taxon>
        <taxon>Pseudomonadota</taxon>
        <taxon>Gammaproteobacteria</taxon>
        <taxon>Enterobacterales</taxon>
        <taxon>Enterobacteriaceae</taxon>
        <taxon>Salmonella</taxon>
    </lineage>
</organism>
<dbReference type="Pfam" id="PF00571">
    <property type="entry name" value="CBS"/>
    <property type="match status" value="1"/>
</dbReference>
<reference evidence="3 4" key="1">
    <citation type="submission" date="2018-03" db="EMBL/GenBank/DDBJ databases">
        <title>Non-Typhoidal Salmonella genome sequencing and assembly.</title>
        <authorList>
            <person name="Matchawe C."/>
        </authorList>
    </citation>
    <scope>NUCLEOTIDE SEQUENCE [LARGE SCALE GENOMIC DNA]</scope>
    <source>
        <strain evidence="3 4">35dea</strain>
    </source>
</reference>
<name>A0A659RDU5_SALET</name>
<evidence type="ECO:0000259" key="2">
    <source>
        <dbReference type="PROSITE" id="PS51371"/>
    </source>
</evidence>